<dbReference type="AlphaFoldDB" id="B8DQM9"/>
<dbReference type="InterPro" id="IPR040452">
    <property type="entry name" value="SfsA_C"/>
</dbReference>
<feature type="domain" description="Sugar fermentation stimulation protein C-terminal" evidence="3">
    <location>
        <begin position="163"/>
        <end position="295"/>
    </location>
</feature>
<evidence type="ECO:0000259" key="4">
    <source>
        <dbReference type="Pfam" id="PF17746"/>
    </source>
</evidence>
<dbReference type="HAMAP" id="MF_00095">
    <property type="entry name" value="SfsA"/>
    <property type="match status" value="1"/>
</dbReference>
<reference evidence="5" key="1">
    <citation type="submission" date="2008-10" db="EMBL/GenBank/DDBJ databases">
        <title>Complete sequence of Desulfovibrio vulgaris str. 'Miyazaki F'.</title>
        <authorList>
            <person name="Lucas S."/>
            <person name="Copeland A."/>
            <person name="Lapidus A."/>
            <person name="Glavina del Rio T."/>
            <person name="Dalin E."/>
            <person name="Tice H."/>
            <person name="Bruce D."/>
            <person name="Goodwin L."/>
            <person name="Pitluck S."/>
            <person name="Sims D."/>
            <person name="Brettin T."/>
            <person name="Detter J.C."/>
            <person name="Han C."/>
            <person name="Larimer F."/>
            <person name="Land M."/>
            <person name="Hauser L."/>
            <person name="Kyrpides N."/>
            <person name="Mikhailova N."/>
            <person name="Hazen T.C."/>
            <person name="Richardson P."/>
        </authorList>
    </citation>
    <scope>NUCLEOTIDE SEQUENCE</scope>
    <source>
        <strain evidence="5">Miyazaki F</strain>
    </source>
</reference>
<feature type="domain" description="SfsA N-terminal OB" evidence="4">
    <location>
        <begin position="89"/>
        <end position="158"/>
    </location>
</feature>
<dbReference type="EMBL" id="CP001197">
    <property type="protein sequence ID" value="ACL09148.1"/>
    <property type="molecule type" value="Genomic_DNA"/>
</dbReference>
<dbReference type="NCBIfam" id="TIGR00230">
    <property type="entry name" value="sfsA"/>
    <property type="match status" value="1"/>
</dbReference>
<feature type="compositionally biased region" description="Basic and acidic residues" evidence="2">
    <location>
        <begin position="1"/>
        <end position="14"/>
    </location>
</feature>
<dbReference type="Pfam" id="PF03749">
    <property type="entry name" value="SfsA"/>
    <property type="match status" value="1"/>
</dbReference>
<dbReference type="STRING" id="883.DvMF_2205"/>
<dbReference type="InterPro" id="IPR041465">
    <property type="entry name" value="SfsA_N"/>
</dbReference>
<dbReference type="eggNOG" id="COG1489">
    <property type="taxonomic scope" value="Bacteria"/>
</dbReference>
<protein>
    <recommendedName>
        <fullName evidence="1">Sugar fermentation stimulation protein homolog</fullName>
    </recommendedName>
</protein>
<dbReference type="InterPro" id="IPR005224">
    <property type="entry name" value="SfsA"/>
</dbReference>
<name>B8DQM9_NITV9</name>
<comment type="similarity">
    <text evidence="1">Belongs to the SfsA family.</text>
</comment>
<proteinExistence type="inferred from homology"/>
<dbReference type="CDD" id="cd22359">
    <property type="entry name" value="SfsA-like_bacterial"/>
    <property type="match status" value="1"/>
</dbReference>
<feature type="region of interest" description="Disordered" evidence="2">
    <location>
        <begin position="1"/>
        <end position="62"/>
    </location>
</feature>
<dbReference type="PANTHER" id="PTHR30545:SF2">
    <property type="entry name" value="SUGAR FERMENTATION STIMULATION PROTEIN A"/>
    <property type="match status" value="1"/>
</dbReference>
<evidence type="ECO:0000256" key="2">
    <source>
        <dbReference type="SAM" id="MobiDB-lite"/>
    </source>
</evidence>
<dbReference type="Gene3D" id="3.40.1350.60">
    <property type="match status" value="1"/>
</dbReference>
<gene>
    <name evidence="1" type="primary">sfsA</name>
    <name evidence="5" type="ordered locus">DvMF_2205</name>
</gene>
<organism evidence="5">
    <name type="scientific">Nitratidesulfovibrio vulgaris (strain DSM 19637 / Miyazaki F)</name>
    <name type="common">Desulfovibrio vulgaris</name>
    <dbReference type="NCBI Taxonomy" id="883"/>
    <lineage>
        <taxon>Bacteria</taxon>
        <taxon>Pseudomonadati</taxon>
        <taxon>Thermodesulfobacteriota</taxon>
        <taxon>Desulfovibrionia</taxon>
        <taxon>Desulfovibrionales</taxon>
        <taxon>Desulfovibrionaceae</taxon>
        <taxon>Nitratidesulfovibrio</taxon>
    </lineage>
</organism>
<dbReference type="Pfam" id="PF17746">
    <property type="entry name" value="SfsA_N"/>
    <property type="match status" value="1"/>
</dbReference>
<sequence>MSGDGKRQTKKDAAGVRAGGGDVPGDASGAEHAVNKGRAVSKGREGERMTGATGTAEDNMGDDLPIMGTAGYGAPLLPFPPGCIVGRFVRRVKRFSVELEVDGAPLWVHSNNSGSMLGLMRPGAAVLASPAPNPNRKLKYTQELVRCDGDGPRGFWVGVNTSVPNRLLEAAFHAGRLPWAAGYTTLRREARRGESRLDARLDGPGLPTLWVECKNVTLVEDDVAAFPDAATERGAKHLREMMDIVARGERAAGFYLIQRPDGRCFGPADYIDPAYAELFHEARAAGVEIHPHRALVGMAGVDIGCEMAVVGK</sequence>
<evidence type="ECO:0000259" key="3">
    <source>
        <dbReference type="Pfam" id="PF03749"/>
    </source>
</evidence>
<evidence type="ECO:0000256" key="1">
    <source>
        <dbReference type="HAMAP-Rule" id="MF_00095"/>
    </source>
</evidence>
<evidence type="ECO:0000313" key="5">
    <source>
        <dbReference type="EMBL" id="ACL09148.1"/>
    </source>
</evidence>
<dbReference type="KEGG" id="dvm:DvMF_2205"/>
<dbReference type="PANTHER" id="PTHR30545">
    <property type="entry name" value="SUGAR FERMENTATION STIMULATION PROTEIN A"/>
    <property type="match status" value="1"/>
</dbReference>
<dbReference type="GO" id="GO:0003677">
    <property type="term" value="F:DNA binding"/>
    <property type="evidence" value="ECO:0007669"/>
    <property type="project" value="InterPro"/>
</dbReference>
<dbReference type="Gene3D" id="2.40.50.580">
    <property type="match status" value="1"/>
</dbReference>
<dbReference type="HOGENOM" id="CLU_052299_2_0_7"/>
<accession>B8DQM9</accession>